<gene>
    <name evidence="1" type="ORF">ADIARSV_1230</name>
</gene>
<organism evidence="1 2">
    <name type="scientific">Arcticibacter svalbardensis MN12-7</name>
    <dbReference type="NCBI Taxonomy" id="1150600"/>
    <lineage>
        <taxon>Bacteria</taxon>
        <taxon>Pseudomonadati</taxon>
        <taxon>Bacteroidota</taxon>
        <taxon>Sphingobacteriia</taxon>
        <taxon>Sphingobacteriales</taxon>
        <taxon>Sphingobacteriaceae</taxon>
        <taxon>Arcticibacter</taxon>
    </lineage>
</organism>
<keyword evidence="2" id="KW-1185">Reference proteome</keyword>
<dbReference type="Proteomes" id="UP000014174">
    <property type="component" value="Unassembled WGS sequence"/>
</dbReference>
<name>R9GVP6_9SPHI</name>
<dbReference type="EMBL" id="AQPN01000046">
    <property type="protein sequence ID" value="EOR95590.1"/>
    <property type="molecule type" value="Genomic_DNA"/>
</dbReference>
<comment type="caution">
    <text evidence="1">The sequence shown here is derived from an EMBL/GenBank/DDBJ whole genome shotgun (WGS) entry which is preliminary data.</text>
</comment>
<sequence length="206" mass="23174">MGIDNRFKFAIPIYGAGYVTEADTYMGISDTDKEAFVRNNYDGRTYFKNVTYPTFWVNGTNDAHFPMTMTNQSCAEMKVPSKIRYDVRMAHGENIPMKLNEIYTFADYVLMGGDALTTFDTPKINGNIASVTYKSKYKISSAQLCYTLDNGTWNVRNWNTTSATVSGNTISANIPIGAKTIYFNATDSRGLMTTSVYRSRLSFNKQ</sequence>
<reference evidence="1 2" key="1">
    <citation type="journal article" date="2013" name="Genome Announc.">
        <title>Draft Genome Sequence of Arcticibacter svalbardensis Strain MN12-7T, a Member of the Family Sphingobacteriaceae Isolated from an Arctic Soil Sample.</title>
        <authorList>
            <person name="Shivaji S."/>
            <person name="Ara S."/>
            <person name="Prasad S."/>
            <person name="Manasa B.P."/>
            <person name="Begum Z."/>
            <person name="Singh A."/>
            <person name="Kumar Pinnaka A."/>
        </authorList>
    </citation>
    <scope>NUCLEOTIDE SEQUENCE [LARGE SCALE GENOMIC DNA]</scope>
    <source>
        <strain evidence="1 2">MN12-7</strain>
    </source>
</reference>
<accession>R9GVP6</accession>
<evidence type="ECO:0000313" key="2">
    <source>
        <dbReference type="Proteomes" id="UP000014174"/>
    </source>
</evidence>
<evidence type="ECO:0000313" key="1">
    <source>
        <dbReference type="EMBL" id="EOR95590.1"/>
    </source>
</evidence>
<dbReference type="Gene3D" id="3.40.50.1820">
    <property type="entry name" value="alpha/beta hydrolase"/>
    <property type="match status" value="1"/>
</dbReference>
<protein>
    <submittedName>
        <fullName evidence="1">Uncharacterized protein</fullName>
    </submittedName>
</protein>
<dbReference type="STRING" id="1150600.ADIARSV_1230"/>
<dbReference type="AlphaFoldDB" id="R9GVP6"/>
<proteinExistence type="predicted"/>
<dbReference type="InterPro" id="IPR029058">
    <property type="entry name" value="AB_hydrolase_fold"/>
</dbReference>
<dbReference type="eggNOG" id="COG1506">
    <property type="taxonomic scope" value="Bacteria"/>
</dbReference>